<evidence type="ECO:0000256" key="7">
    <source>
        <dbReference type="ARBA" id="ARBA00022729"/>
    </source>
</evidence>
<accession>A0ABV7ESW4</accession>
<comment type="caution">
    <text evidence="19">The sequence shown here is derived from an EMBL/GenBank/DDBJ whole genome shotgun (WGS) entry which is preliminary data.</text>
</comment>
<evidence type="ECO:0000259" key="16">
    <source>
        <dbReference type="Pfam" id="PF02563"/>
    </source>
</evidence>
<keyword evidence="9" id="KW-0406">Ion transport</keyword>
<evidence type="ECO:0000256" key="3">
    <source>
        <dbReference type="ARBA" id="ARBA00022448"/>
    </source>
</evidence>
<keyword evidence="7" id="KW-0732">Signal</keyword>
<dbReference type="PANTHER" id="PTHR33619">
    <property type="entry name" value="POLYSACCHARIDE EXPORT PROTEIN GFCE-RELATED"/>
    <property type="match status" value="1"/>
</dbReference>
<keyword evidence="12" id="KW-0564">Palmitate</keyword>
<evidence type="ECO:0000256" key="5">
    <source>
        <dbReference type="ARBA" id="ARBA00022597"/>
    </source>
</evidence>
<keyword evidence="8" id="KW-0625">Polysaccharide transport</keyword>
<keyword evidence="10" id="KW-0626">Porin</keyword>
<evidence type="ECO:0000259" key="18">
    <source>
        <dbReference type="Pfam" id="PF22461"/>
    </source>
</evidence>
<evidence type="ECO:0000256" key="9">
    <source>
        <dbReference type="ARBA" id="ARBA00023065"/>
    </source>
</evidence>
<keyword evidence="6" id="KW-0812">Transmembrane</keyword>
<evidence type="ECO:0000256" key="12">
    <source>
        <dbReference type="ARBA" id="ARBA00023139"/>
    </source>
</evidence>
<keyword evidence="14" id="KW-0449">Lipoprotein</keyword>
<evidence type="ECO:0000256" key="13">
    <source>
        <dbReference type="ARBA" id="ARBA00023237"/>
    </source>
</evidence>
<feature type="domain" description="SLBB" evidence="18">
    <location>
        <begin position="126"/>
        <end position="206"/>
    </location>
</feature>
<evidence type="ECO:0000256" key="6">
    <source>
        <dbReference type="ARBA" id="ARBA00022692"/>
    </source>
</evidence>
<feature type="compositionally biased region" description="Low complexity" evidence="15">
    <location>
        <begin position="27"/>
        <end position="40"/>
    </location>
</feature>
<feature type="domain" description="Soluble ligand binding" evidence="17">
    <location>
        <begin position="212"/>
        <end position="261"/>
    </location>
</feature>
<dbReference type="Pfam" id="PF02563">
    <property type="entry name" value="Poly_export"/>
    <property type="match status" value="1"/>
</dbReference>
<reference evidence="20" key="1">
    <citation type="journal article" date="2019" name="Int. J. Syst. Evol. Microbiol.">
        <title>The Global Catalogue of Microorganisms (GCM) 10K type strain sequencing project: providing services to taxonomists for standard genome sequencing and annotation.</title>
        <authorList>
            <consortium name="The Broad Institute Genomics Platform"/>
            <consortium name="The Broad Institute Genome Sequencing Center for Infectious Disease"/>
            <person name="Wu L."/>
            <person name="Ma J."/>
        </authorList>
    </citation>
    <scope>NUCLEOTIDE SEQUENCE [LARGE SCALE GENOMIC DNA]</scope>
    <source>
        <strain evidence="20">KCTC 52640</strain>
    </source>
</reference>
<keyword evidence="3" id="KW-0813">Transport</keyword>
<keyword evidence="11" id="KW-0472">Membrane</keyword>
<evidence type="ECO:0000256" key="14">
    <source>
        <dbReference type="ARBA" id="ARBA00023288"/>
    </source>
</evidence>
<evidence type="ECO:0000256" key="8">
    <source>
        <dbReference type="ARBA" id="ARBA00023047"/>
    </source>
</evidence>
<keyword evidence="20" id="KW-1185">Reference proteome</keyword>
<evidence type="ECO:0000313" key="19">
    <source>
        <dbReference type="EMBL" id="MFC3105041.1"/>
    </source>
</evidence>
<dbReference type="Pfam" id="PF22461">
    <property type="entry name" value="SLBB_2"/>
    <property type="match status" value="1"/>
</dbReference>
<dbReference type="Gene3D" id="3.10.560.10">
    <property type="entry name" value="Outer membrane lipoprotein wza domain like"/>
    <property type="match status" value="2"/>
</dbReference>
<evidence type="ECO:0000259" key="17">
    <source>
        <dbReference type="Pfam" id="PF10531"/>
    </source>
</evidence>
<feature type="region of interest" description="Disordered" evidence="15">
    <location>
        <begin position="21"/>
        <end position="42"/>
    </location>
</feature>
<gene>
    <name evidence="19" type="ORF">ACFOSU_14260</name>
</gene>
<evidence type="ECO:0000256" key="11">
    <source>
        <dbReference type="ARBA" id="ARBA00023136"/>
    </source>
</evidence>
<evidence type="ECO:0000256" key="2">
    <source>
        <dbReference type="ARBA" id="ARBA00009450"/>
    </source>
</evidence>
<keyword evidence="13" id="KW-0998">Cell outer membrane</keyword>
<evidence type="ECO:0000256" key="10">
    <source>
        <dbReference type="ARBA" id="ARBA00023114"/>
    </source>
</evidence>
<comment type="subcellular location">
    <subcellularLocation>
        <location evidence="1">Cell outer membrane</location>
        <topology evidence="1">Multi-pass membrane protein</topology>
    </subcellularLocation>
</comment>
<evidence type="ECO:0000256" key="15">
    <source>
        <dbReference type="SAM" id="MobiDB-lite"/>
    </source>
</evidence>
<evidence type="ECO:0000256" key="4">
    <source>
        <dbReference type="ARBA" id="ARBA00022452"/>
    </source>
</evidence>
<dbReference type="InterPro" id="IPR019554">
    <property type="entry name" value="Soluble_ligand-bd"/>
</dbReference>
<organism evidence="19 20">
    <name type="scientific">Salinisphaera aquimarina</name>
    <dbReference type="NCBI Taxonomy" id="2094031"/>
    <lineage>
        <taxon>Bacteria</taxon>
        <taxon>Pseudomonadati</taxon>
        <taxon>Pseudomonadota</taxon>
        <taxon>Gammaproteobacteria</taxon>
        <taxon>Salinisphaerales</taxon>
        <taxon>Salinisphaeraceae</taxon>
        <taxon>Salinisphaera</taxon>
    </lineage>
</organism>
<dbReference type="Proteomes" id="UP001595462">
    <property type="component" value="Unassembled WGS sequence"/>
</dbReference>
<dbReference type="Gene3D" id="3.30.1950.10">
    <property type="entry name" value="wza like domain"/>
    <property type="match status" value="1"/>
</dbReference>
<comment type="similarity">
    <text evidence="2">Belongs to the BexD/CtrA/VexA family.</text>
</comment>
<proteinExistence type="inferred from homology"/>
<feature type="domain" description="Polysaccharide export protein N-terminal" evidence="16">
    <location>
        <begin position="48"/>
        <end position="120"/>
    </location>
</feature>
<dbReference type="RefSeq" id="WP_380690598.1">
    <property type="nucleotide sequence ID" value="NZ_JBHRSS010000006.1"/>
</dbReference>
<evidence type="ECO:0000313" key="20">
    <source>
        <dbReference type="Proteomes" id="UP001595462"/>
    </source>
</evidence>
<dbReference type="EMBL" id="JBHRSS010000006">
    <property type="protein sequence ID" value="MFC3105041.1"/>
    <property type="molecule type" value="Genomic_DNA"/>
</dbReference>
<sequence length="285" mass="30742">MPAAQGMAGARDDLRLLRLSQAPPGNRATARSAAPTTTAPRDTDVFSGIVLGEGDVIEFRMFGQPDMTTTGYISANGDVSLPLLQQFSVGGLTPNEAQTKIEAAYREAGYFNDPQVSITIPQYRSQQISVLGEVRQPGRYPLQTRTSVLDALAEAEGITPQGAERIVVIRRTASGSRRYRLQLDQLVAGTEAANGFDLAGGDTVFVPQAPLFYIYGEVRRPDAYAIRPGMTVMQAISTGGGLTDRGSNSRIVIQRKANGSSRSLNPALTDTIQPDDVIFVKERFF</sequence>
<name>A0ABV7ESW4_9GAMM</name>
<keyword evidence="5" id="KW-0762">Sugar transport</keyword>
<dbReference type="InterPro" id="IPR049712">
    <property type="entry name" value="Poly_export"/>
</dbReference>
<dbReference type="InterPro" id="IPR054765">
    <property type="entry name" value="SLBB_dom"/>
</dbReference>
<keyword evidence="4" id="KW-1134">Transmembrane beta strand</keyword>
<dbReference type="Pfam" id="PF10531">
    <property type="entry name" value="SLBB"/>
    <property type="match status" value="1"/>
</dbReference>
<dbReference type="InterPro" id="IPR003715">
    <property type="entry name" value="Poly_export_N"/>
</dbReference>
<protein>
    <submittedName>
        <fullName evidence="19">SLBB domain-containing protein</fullName>
    </submittedName>
</protein>
<evidence type="ECO:0000256" key="1">
    <source>
        <dbReference type="ARBA" id="ARBA00004571"/>
    </source>
</evidence>
<dbReference type="PANTHER" id="PTHR33619:SF3">
    <property type="entry name" value="POLYSACCHARIDE EXPORT PROTEIN GFCE-RELATED"/>
    <property type="match status" value="1"/>
</dbReference>